<dbReference type="AlphaFoldDB" id="A0AAV4U2Q6"/>
<gene>
    <name evidence="1" type="ORF">CDAR_619141</name>
</gene>
<dbReference type="EMBL" id="BPLQ01010627">
    <property type="protein sequence ID" value="GIY52018.1"/>
    <property type="molecule type" value="Genomic_DNA"/>
</dbReference>
<accession>A0AAV4U2Q6</accession>
<protein>
    <recommendedName>
        <fullName evidence="3">Ycf15</fullName>
    </recommendedName>
</protein>
<evidence type="ECO:0008006" key="3">
    <source>
        <dbReference type="Google" id="ProtNLM"/>
    </source>
</evidence>
<proteinExistence type="predicted"/>
<evidence type="ECO:0000313" key="2">
    <source>
        <dbReference type="Proteomes" id="UP001054837"/>
    </source>
</evidence>
<organism evidence="1 2">
    <name type="scientific">Caerostris darwini</name>
    <dbReference type="NCBI Taxonomy" id="1538125"/>
    <lineage>
        <taxon>Eukaryota</taxon>
        <taxon>Metazoa</taxon>
        <taxon>Ecdysozoa</taxon>
        <taxon>Arthropoda</taxon>
        <taxon>Chelicerata</taxon>
        <taxon>Arachnida</taxon>
        <taxon>Araneae</taxon>
        <taxon>Araneomorphae</taxon>
        <taxon>Entelegynae</taxon>
        <taxon>Araneoidea</taxon>
        <taxon>Araneidae</taxon>
        <taxon>Caerostris</taxon>
    </lineage>
</organism>
<sequence length="102" mass="11438">MIDWKPFIATPQNRDISLNSCMNQSKSFIVMEMKKGLKPEESRGTRPGSLMSREVSGKSQVIVIPFHIGRLTFKRARQHCCIMDVPDFSGDNTSPGLSRNAP</sequence>
<keyword evidence="2" id="KW-1185">Reference proteome</keyword>
<reference evidence="1 2" key="1">
    <citation type="submission" date="2021-06" db="EMBL/GenBank/DDBJ databases">
        <title>Caerostris darwini draft genome.</title>
        <authorList>
            <person name="Kono N."/>
            <person name="Arakawa K."/>
        </authorList>
    </citation>
    <scope>NUCLEOTIDE SEQUENCE [LARGE SCALE GENOMIC DNA]</scope>
</reference>
<dbReference type="Proteomes" id="UP001054837">
    <property type="component" value="Unassembled WGS sequence"/>
</dbReference>
<comment type="caution">
    <text evidence="1">The sequence shown here is derived from an EMBL/GenBank/DDBJ whole genome shotgun (WGS) entry which is preliminary data.</text>
</comment>
<evidence type="ECO:0000313" key="1">
    <source>
        <dbReference type="EMBL" id="GIY52018.1"/>
    </source>
</evidence>
<name>A0AAV4U2Q6_9ARAC</name>